<dbReference type="AlphaFoldDB" id="A0A540V322"/>
<dbReference type="InterPro" id="IPR001387">
    <property type="entry name" value="Cro/C1-type_HTH"/>
</dbReference>
<gene>
    <name evidence="2" type="ORF">FKY71_20265</name>
</gene>
<organism evidence="2 3">
    <name type="scientific">Spiribacter salinus</name>
    <dbReference type="NCBI Taxonomy" id="1335746"/>
    <lineage>
        <taxon>Bacteria</taxon>
        <taxon>Pseudomonadati</taxon>
        <taxon>Pseudomonadota</taxon>
        <taxon>Gammaproteobacteria</taxon>
        <taxon>Chromatiales</taxon>
        <taxon>Ectothiorhodospiraceae</taxon>
        <taxon>Spiribacter</taxon>
    </lineage>
</organism>
<dbReference type="Pfam" id="PF13560">
    <property type="entry name" value="HTH_31"/>
    <property type="match status" value="1"/>
</dbReference>
<reference evidence="2 3" key="1">
    <citation type="submission" date="2019-06" db="EMBL/GenBank/DDBJ databases">
        <title>Metagenome assembled Genome of Spiribacter salinus SL48-SHIP from the microbial mat of Salt Lake 48 (Novosibirsk region, Russia).</title>
        <authorList>
            <person name="Shipova A."/>
            <person name="Rozanov A.S."/>
            <person name="Bryanskaya A.V."/>
            <person name="Peltek S.E."/>
        </authorList>
    </citation>
    <scope>NUCLEOTIDE SEQUENCE [LARGE SCALE GENOMIC DNA]</scope>
    <source>
        <strain evidence="2">SL48-SHIP-2</strain>
    </source>
</reference>
<name>A0A540V322_9GAMM</name>
<dbReference type="PROSITE" id="PS50943">
    <property type="entry name" value="HTH_CROC1"/>
    <property type="match status" value="1"/>
</dbReference>
<proteinExistence type="predicted"/>
<dbReference type="SMART" id="SM00530">
    <property type="entry name" value="HTH_XRE"/>
    <property type="match status" value="1"/>
</dbReference>
<protein>
    <submittedName>
        <fullName evidence="2">Helix-turn-helix domain-containing protein</fullName>
    </submittedName>
</protein>
<evidence type="ECO:0000313" key="3">
    <source>
        <dbReference type="Proteomes" id="UP000315400"/>
    </source>
</evidence>
<dbReference type="Proteomes" id="UP000315400">
    <property type="component" value="Unassembled WGS sequence"/>
</dbReference>
<evidence type="ECO:0000313" key="2">
    <source>
        <dbReference type="EMBL" id="TQE91139.1"/>
    </source>
</evidence>
<evidence type="ECO:0000259" key="1">
    <source>
        <dbReference type="PROSITE" id="PS50943"/>
    </source>
</evidence>
<dbReference type="Gene3D" id="1.10.260.40">
    <property type="entry name" value="lambda repressor-like DNA-binding domains"/>
    <property type="match status" value="1"/>
</dbReference>
<sequence length="63" mass="7034">MSPDPSEIRAARLAAGLTQRQAGELIGGTLRTWQDWEYGRRNMPSAKWELFVIKTGQSEARSG</sequence>
<comment type="caution">
    <text evidence="2">The sequence shown here is derived from an EMBL/GenBank/DDBJ whole genome shotgun (WGS) entry which is preliminary data.</text>
</comment>
<dbReference type="CDD" id="cd00093">
    <property type="entry name" value="HTH_XRE"/>
    <property type="match status" value="1"/>
</dbReference>
<dbReference type="InterPro" id="IPR010982">
    <property type="entry name" value="Lambda_DNA-bd_dom_sf"/>
</dbReference>
<dbReference type="EMBL" id="VIFK01000700">
    <property type="protein sequence ID" value="TQE91139.1"/>
    <property type="molecule type" value="Genomic_DNA"/>
</dbReference>
<feature type="domain" description="HTH cro/C1-type" evidence="1">
    <location>
        <begin position="8"/>
        <end position="42"/>
    </location>
</feature>
<dbReference type="GO" id="GO:0003677">
    <property type="term" value="F:DNA binding"/>
    <property type="evidence" value="ECO:0007669"/>
    <property type="project" value="InterPro"/>
</dbReference>
<accession>A0A540V322</accession>
<dbReference type="SUPFAM" id="SSF47413">
    <property type="entry name" value="lambda repressor-like DNA-binding domains"/>
    <property type="match status" value="1"/>
</dbReference>